<feature type="domain" description="Pan3 C-terminal knob" evidence="4">
    <location>
        <begin position="72"/>
        <end position="190"/>
    </location>
</feature>
<evidence type="ECO:0000256" key="3">
    <source>
        <dbReference type="ARBA" id="ARBA00022840"/>
    </source>
</evidence>
<dbReference type="AlphaFoldDB" id="A0AAJ6QLS1"/>
<dbReference type="Proteomes" id="UP000694867">
    <property type="component" value="Unplaced"/>
</dbReference>
<dbReference type="GO" id="GO:0008143">
    <property type="term" value="F:poly(A) binding"/>
    <property type="evidence" value="ECO:0007669"/>
    <property type="project" value="TreeGrafter"/>
</dbReference>
<dbReference type="GO" id="GO:0000289">
    <property type="term" value="P:nuclear-transcribed mRNA poly(A) tail shortening"/>
    <property type="evidence" value="ECO:0007669"/>
    <property type="project" value="InterPro"/>
</dbReference>
<proteinExistence type="predicted"/>
<dbReference type="Pfam" id="PF18101">
    <property type="entry name" value="Pan3_CK"/>
    <property type="match status" value="1"/>
</dbReference>
<dbReference type="PANTHER" id="PTHR12272:SF11">
    <property type="entry name" value="PAN2-PAN3 DEADENYLATION COMPLEX SUBUNIT PAN3"/>
    <property type="match status" value="1"/>
</dbReference>
<keyword evidence="2" id="KW-0547">Nucleotide-binding</keyword>
<dbReference type="PANTHER" id="PTHR12272">
    <property type="entry name" value="DEADENYLATION COMPLEX SUBUNIT PAN3"/>
    <property type="match status" value="1"/>
</dbReference>
<evidence type="ECO:0000256" key="1">
    <source>
        <dbReference type="ARBA" id="ARBA00004496"/>
    </source>
</evidence>
<evidence type="ECO:0000313" key="5">
    <source>
        <dbReference type="Proteomes" id="UP000694867"/>
    </source>
</evidence>
<organism evidence="5 6">
    <name type="scientific">Galendromus occidentalis</name>
    <name type="common">western predatory mite</name>
    <dbReference type="NCBI Taxonomy" id="34638"/>
    <lineage>
        <taxon>Eukaryota</taxon>
        <taxon>Metazoa</taxon>
        <taxon>Ecdysozoa</taxon>
        <taxon>Arthropoda</taxon>
        <taxon>Chelicerata</taxon>
        <taxon>Arachnida</taxon>
        <taxon>Acari</taxon>
        <taxon>Parasitiformes</taxon>
        <taxon>Mesostigmata</taxon>
        <taxon>Gamasina</taxon>
        <taxon>Phytoseioidea</taxon>
        <taxon>Phytoseiidae</taxon>
        <taxon>Typhlodrominae</taxon>
        <taxon>Galendromus</taxon>
    </lineage>
</organism>
<dbReference type="InterPro" id="IPR041332">
    <property type="entry name" value="Pan3_CK"/>
</dbReference>
<accession>A0AAJ6QLS1</accession>
<keyword evidence="5" id="KW-1185">Reference proteome</keyword>
<reference evidence="6" key="1">
    <citation type="submission" date="2025-08" db="UniProtKB">
        <authorList>
            <consortium name="RefSeq"/>
        </authorList>
    </citation>
    <scope>IDENTIFICATION</scope>
</reference>
<dbReference type="InterPro" id="IPR030844">
    <property type="entry name" value="PAN3"/>
</dbReference>
<dbReference type="GO" id="GO:0000932">
    <property type="term" value="C:P-body"/>
    <property type="evidence" value="ECO:0007669"/>
    <property type="project" value="TreeGrafter"/>
</dbReference>
<dbReference type="KEGG" id="goe:100904536"/>
<evidence type="ECO:0000259" key="4">
    <source>
        <dbReference type="Pfam" id="PF18101"/>
    </source>
</evidence>
<gene>
    <name evidence="6" type="primary">LOC100904536</name>
</gene>
<sequence length="213" mass="24157">MADVIEIADVPQSTFARCFLGDHRAKQEDQEADFLALGSLVHYMIHNCSDDVSNELVQFGKALADGSMCTMNKIIASLGTRVFEYMTLCQTQKGILETELAKEIDNGRLFRVLYRFFDKVGKYDEQFSGTDGAQALQMFKNYLLSRKTMYEVVSGLNKLDAGVREKIRLESFAESTVKFVSYAELRQIMEDDQFMTSPFFYPLSVFNDSGLMG</sequence>
<name>A0AAJ6QLS1_9ACAR</name>
<comment type="subcellular location">
    <subcellularLocation>
        <location evidence="1">Cytoplasm</location>
    </subcellularLocation>
</comment>
<keyword evidence="3" id="KW-0067">ATP-binding</keyword>
<dbReference type="Gene3D" id="1.20.5.5160">
    <property type="match status" value="1"/>
</dbReference>
<dbReference type="GeneID" id="100904536"/>
<evidence type="ECO:0000313" key="6">
    <source>
        <dbReference type="RefSeq" id="XP_003737094.1"/>
    </source>
</evidence>
<dbReference type="GO" id="GO:0005524">
    <property type="term" value="F:ATP binding"/>
    <property type="evidence" value="ECO:0007669"/>
    <property type="project" value="UniProtKB-KW"/>
</dbReference>
<evidence type="ECO:0000256" key="2">
    <source>
        <dbReference type="ARBA" id="ARBA00022741"/>
    </source>
</evidence>
<protein>
    <submittedName>
        <fullName evidence="6">PAN2-PAN3 deadenylation complex subunit pan3</fullName>
    </submittedName>
</protein>
<dbReference type="Gene3D" id="1.10.287.3700">
    <property type="match status" value="1"/>
</dbReference>
<dbReference type="GO" id="GO:0031251">
    <property type="term" value="C:PAN complex"/>
    <property type="evidence" value="ECO:0007669"/>
    <property type="project" value="InterPro"/>
</dbReference>
<dbReference type="RefSeq" id="XP_003737094.1">
    <property type="nucleotide sequence ID" value="XM_003737046.2"/>
</dbReference>